<dbReference type="InParanoid" id="A0A7M7P8Y8"/>
<evidence type="ECO:0000256" key="2">
    <source>
        <dbReference type="SAM" id="MobiDB-lite"/>
    </source>
</evidence>
<dbReference type="Proteomes" id="UP000007110">
    <property type="component" value="Unassembled WGS sequence"/>
</dbReference>
<dbReference type="GeneID" id="100887838"/>
<reference evidence="4" key="1">
    <citation type="submission" date="2015-02" db="EMBL/GenBank/DDBJ databases">
        <title>Genome sequencing for Strongylocentrotus purpuratus.</title>
        <authorList>
            <person name="Murali S."/>
            <person name="Liu Y."/>
            <person name="Vee V."/>
            <person name="English A."/>
            <person name="Wang M."/>
            <person name="Skinner E."/>
            <person name="Han Y."/>
            <person name="Muzny D.M."/>
            <person name="Worley K.C."/>
            <person name="Gibbs R.A."/>
        </authorList>
    </citation>
    <scope>NUCLEOTIDE SEQUENCE</scope>
</reference>
<dbReference type="SUPFAM" id="SSF51556">
    <property type="entry name" value="Metallo-dependent hydrolases"/>
    <property type="match status" value="1"/>
</dbReference>
<protein>
    <submittedName>
        <fullName evidence="3">Uncharacterized protein</fullName>
    </submittedName>
</protein>
<sequence>MSAMEAAMMESTSSSSENKGPASARSSEIRKSIVHELEVYLQQPVLKLQGNVIEYWSRRETRGQAVGVHLKYVSMLTDDGWDKLKCLFACPRVTAVSEQGIDYFCVPQAEWPRQWDFVRRVLGLGCRNMVLVLHLRPAQGDPCGHHLHGEFRDLLRQFCGHQEHIHIHNFTGDAQELDAWMVAFQNVYDGVSGLALSFNPAQVDMVRSIPSPWLLLETDSPYLPMFPGASVNTPYLLEDVGRLVSQIWGQHFRAVMKVSTENAQRLYSGFACLVMP</sequence>
<dbReference type="GeneID" id="115926405"/>
<dbReference type="InterPro" id="IPR001130">
    <property type="entry name" value="TatD-like"/>
</dbReference>
<dbReference type="AlphaFoldDB" id="A0A7M7P8Y8"/>
<dbReference type="KEGG" id="spu:115926405"/>
<dbReference type="Gene3D" id="3.20.20.140">
    <property type="entry name" value="Metal-dependent hydrolases"/>
    <property type="match status" value="1"/>
</dbReference>
<dbReference type="PANTHER" id="PTHR46363">
    <property type="entry name" value="DEOXYRIBONUCLEASE TATDN2-RELATED"/>
    <property type="match status" value="1"/>
</dbReference>
<dbReference type="RefSeq" id="XP_003726218.1">
    <property type="nucleotide sequence ID" value="XM_003726170.1"/>
</dbReference>
<dbReference type="Pfam" id="PF01026">
    <property type="entry name" value="TatD_DNase"/>
    <property type="match status" value="1"/>
</dbReference>
<proteinExistence type="inferred from homology"/>
<evidence type="ECO:0000313" key="4">
    <source>
        <dbReference type="Proteomes" id="UP000007110"/>
    </source>
</evidence>
<evidence type="ECO:0000256" key="1">
    <source>
        <dbReference type="ARBA" id="ARBA00009275"/>
    </source>
</evidence>
<dbReference type="KEGG" id="spu:100887838"/>
<dbReference type="GO" id="GO:0016788">
    <property type="term" value="F:hydrolase activity, acting on ester bonds"/>
    <property type="evidence" value="ECO:0007669"/>
    <property type="project" value="InterPro"/>
</dbReference>
<feature type="region of interest" description="Disordered" evidence="2">
    <location>
        <begin position="1"/>
        <end position="25"/>
    </location>
</feature>
<organism evidence="3 4">
    <name type="scientific">Strongylocentrotus purpuratus</name>
    <name type="common">Purple sea urchin</name>
    <dbReference type="NCBI Taxonomy" id="7668"/>
    <lineage>
        <taxon>Eukaryota</taxon>
        <taxon>Metazoa</taxon>
        <taxon>Echinodermata</taxon>
        <taxon>Eleutherozoa</taxon>
        <taxon>Echinozoa</taxon>
        <taxon>Echinoidea</taxon>
        <taxon>Euechinoidea</taxon>
        <taxon>Echinacea</taxon>
        <taxon>Camarodonta</taxon>
        <taxon>Echinidea</taxon>
        <taxon>Strongylocentrotidae</taxon>
        <taxon>Strongylocentrotus</taxon>
    </lineage>
</organism>
<evidence type="ECO:0000313" key="3">
    <source>
        <dbReference type="EnsemblMetazoa" id="XP_030846952"/>
    </source>
</evidence>
<dbReference type="InterPro" id="IPR032466">
    <property type="entry name" value="Metal_Hydrolase"/>
</dbReference>
<name>A0A7M7P8Y8_STRPU</name>
<dbReference type="EnsemblMetazoa" id="XM_030991092">
    <property type="protein sequence ID" value="XP_030846952"/>
    <property type="gene ID" value="LOC115926405"/>
</dbReference>
<keyword evidence="4" id="KW-1185">Reference proteome</keyword>
<dbReference type="PANTHER" id="PTHR46363:SF1">
    <property type="entry name" value="DEOXYRIBONUCLEASE TATDN2-RELATED"/>
    <property type="match status" value="1"/>
</dbReference>
<feature type="compositionally biased region" description="Low complexity" evidence="2">
    <location>
        <begin position="1"/>
        <end position="17"/>
    </location>
</feature>
<accession>A0A7M7P8Y8</accession>
<comment type="similarity">
    <text evidence="1">Belongs to the metallo-dependent hydrolases superfamily. TatD-type hydrolase family.</text>
</comment>
<dbReference type="EnsemblMetazoa" id="XM_003726170">
    <property type="protein sequence ID" value="XP_003726218"/>
    <property type="gene ID" value="LOC100887838"/>
</dbReference>
<reference evidence="3" key="2">
    <citation type="submission" date="2021-01" db="UniProtKB">
        <authorList>
            <consortium name="EnsemblMetazoa"/>
        </authorList>
    </citation>
    <scope>IDENTIFICATION</scope>
</reference>
<dbReference type="OrthoDB" id="6156574at2759"/>
<dbReference type="RefSeq" id="XP_030846952.1">
    <property type="nucleotide sequence ID" value="XM_030991092.1"/>
</dbReference>